<accession>F0LLW9</accession>
<dbReference type="HOGENOM" id="CLU_009583_2_5_2"/>
<reference evidence="3 4" key="1">
    <citation type="journal article" date="2011" name="J. Bacteriol.">
        <title>Complete genome sequence of the hyperthermophilic, piezophilic, heterotrophic, and carboxydotrophic archaeon Thermococcus barophilus MP.</title>
        <authorList>
            <person name="Vannier P."/>
            <person name="Marteinsson V.T."/>
            <person name="Fridjonsson O.H."/>
            <person name="Oger P."/>
            <person name="Jebbar M."/>
        </authorList>
    </citation>
    <scope>NUCLEOTIDE SEQUENCE [LARGE SCALE GENOMIC DNA]</scope>
    <source>
        <strain evidence="4">DSM 11836 / MP</strain>
    </source>
</reference>
<protein>
    <submittedName>
        <fullName evidence="3">Glycosyl transferase</fullName>
    </submittedName>
</protein>
<evidence type="ECO:0000256" key="1">
    <source>
        <dbReference type="ARBA" id="ARBA00022679"/>
    </source>
</evidence>
<dbReference type="Proteomes" id="UP000007478">
    <property type="component" value="Chromosome"/>
</dbReference>
<evidence type="ECO:0000313" key="4">
    <source>
        <dbReference type="Proteomes" id="UP000007478"/>
    </source>
</evidence>
<evidence type="ECO:0000259" key="2">
    <source>
        <dbReference type="Pfam" id="PF00534"/>
    </source>
</evidence>
<keyword evidence="4" id="KW-1185">Reference proteome</keyword>
<keyword evidence="1 3" id="KW-0808">Transferase</keyword>
<dbReference type="InterPro" id="IPR001296">
    <property type="entry name" value="Glyco_trans_1"/>
</dbReference>
<dbReference type="PATRIC" id="fig|391623.17.peg.2091"/>
<sequence>MKVLLIVRNVLHPHDGPSSASYNTIKGLKTFQKVLEKNEISIDILSLDTTDNRSVDVSELESPNLNIINVKSIPLEAVFGEIYCVKMYSNKLHNTHNLVHSHVPFGAFFGIFNRLPTLLTVHGMVWKERKHITNKYAKVAYGYGNTFRIRKYADKVSKLIALSPYAKEEFISLGVDPDKIAIIENPISEEFFKVKKNEENIILYPANIIPLKNQLGFLRAVKLVENEVRDFKIIFAGSGDSNYIRILKDFVRRNEIRNVKFLGRVRYKQMLTLYSNASITVLLSFQETLPMVILEAMATGTPTLVSKILPNRYIVTPNKTGVLADPNNPENIAEKLRILIDDKKLRQKLGKNAKKEAEKRWKSKVIARKLLDLYLTFT</sequence>
<gene>
    <name evidence="3" type="ordered locus">TERMP_02094</name>
</gene>
<dbReference type="EMBL" id="CP002372">
    <property type="protein sequence ID" value="ADT85068.1"/>
    <property type="molecule type" value="Genomic_DNA"/>
</dbReference>
<dbReference type="PANTHER" id="PTHR46401:SF2">
    <property type="entry name" value="GLYCOSYLTRANSFERASE WBBK-RELATED"/>
    <property type="match status" value="1"/>
</dbReference>
<dbReference type="AlphaFoldDB" id="F0LLW9"/>
<name>F0LLW9_THEBM</name>
<dbReference type="eggNOG" id="arCOG01403">
    <property type="taxonomic scope" value="Archaea"/>
</dbReference>
<dbReference type="Gene3D" id="3.40.50.2000">
    <property type="entry name" value="Glycogen Phosphorylase B"/>
    <property type="match status" value="2"/>
</dbReference>
<feature type="domain" description="Glycosyl transferase family 1" evidence="2">
    <location>
        <begin position="189"/>
        <end position="355"/>
    </location>
</feature>
<dbReference type="GeneID" id="24855123"/>
<organism evidence="3 4">
    <name type="scientific">Thermococcus barophilus (strain DSM 11836 / MP)</name>
    <dbReference type="NCBI Taxonomy" id="391623"/>
    <lineage>
        <taxon>Archaea</taxon>
        <taxon>Methanobacteriati</taxon>
        <taxon>Methanobacteriota</taxon>
        <taxon>Thermococci</taxon>
        <taxon>Thermococcales</taxon>
        <taxon>Thermococcaceae</taxon>
        <taxon>Thermococcus</taxon>
    </lineage>
</organism>
<proteinExistence type="predicted"/>
<dbReference type="PANTHER" id="PTHR46401">
    <property type="entry name" value="GLYCOSYLTRANSFERASE WBBK-RELATED"/>
    <property type="match status" value="1"/>
</dbReference>
<dbReference type="GO" id="GO:0016757">
    <property type="term" value="F:glycosyltransferase activity"/>
    <property type="evidence" value="ECO:0007669"/>
    <property type="project" value="InterPro"/>
</dbReference>
<dbReference type="RefSeq" id="WP_013468364.1">
    <property type="nucleotide sequence ID" value="NC_014804.1"/>
</dbReference>
<dbReference type="CDD" id="cd03801">
    <property type="entry name" value="GT4_PimA-like"/>
    <property type="match status" value="1"/>
</dbReference>
<dbReference type="Pfam" id="PF00534">
    <property type="entry name" value="Glycos_transf_1"/>
    <property type="match status" value="1"/>
</dbReference>
<dbReference type="KEGG" id="tba:TERMP_02094"/>
<dbReference type="SUPFAM" id="SSF53756">
    <property type="entry name" value="UDP-Glycosyltransferase/glycogen phosphorylase"/>
    <property type="match status" value="1"/>
</dbReference>
<evidence type="ECO:0000313" key="3">
    <source>
        <dbReference type="EMBL" id="ADT85068.1"/>
    </source>
</evidence>